<organism evidence="1 2">
    <name type="scientific">Chitinophaga eiseniae</name>
    <dbReference type="NCBI Taxonomy" id="634771"/>
    <lineage>
        <taxon>Bacteria</taxon>
        <taxon>Pseudomonadati</taxon>
        <taxon>Bacteroidota</taxon>
        <taxon>Chitinophagia</taxon>
        <taxon>Chitinophagales</taxon>
        <taxon>Chitinophagaceae</taxon>
        <taxon>Chitinophaga</taxon>
    </lineage>
</organism>
<reference evidence="1 2" key="1">
    <citation type="submission" date="2020-04" db="EMBL/GenBank/DDBJ databases">
        <authorList>
            <person name="Yin C."/>
        </authorList>
    </citation>
    <scope>NUCLEOTIDE SEQUENCE [LARGE SCALE GENOMIC DNA]</scope>
    <source>
        <strain evidence="1 2">Ak56</strain>
    </source>
</reference>
<comment type="caution">
    <text evidence="1">The sequence shown here is derived from an EMBL/GenBank/DDBJ whole genome shotgun (WGS) entry which is preliminary data.</text>
</comment>
<sequence>MGITGIRVLDDGNVIRIINPTGTELLVHKTQVRTIDTVQDTIRIDMGEGALHHVYIKYTDVTEPQLPDISSLLAAVKNMLFQKITISGGGVGGDATAANQQVQNDLLTNIETTMVEIKSILYGNKILDAPLRIDESVPNVIYYGYAIAGTTSDKPEWAIKRVTRTGDLYVYEWAGGNQASVNIWDRRYDLSYQKLAG</sequence>
<proteinExistence type="predicted"/>
<dbReference type="RefSeq" id="WP_168742201.1">
    <property type="nucleotide sequence ID" value="NZ_JABAHZ010000009.1"/>
</dbReference>
<name>A0A847SV52_9BACT</name>
<gene>
    <name evidence="1" type="ORF">HGH91_26870</name>
</gene>
<dbReference type="AlphaFoldDB" id="A0A847SV52"/>
<evidence type="ECO:0000313" key="1">
    <source>
        <dbReference type="EMBL" id="NLR82268.1"/>
    </source>
</evidence>
<dbReference type="Proteomes" id="UP000552864">
    <property type="component" value="Unassembled WGS sequence"/>
</dbReference>
<dbReference type="EMBL" id="JABAHZ010000009">
    <property type="protein sequence ID" value="NLR82268.1"/>
    <property type="molecule type" value="Genomic_DNA"/>
</dbReference>
<protein>
    <submittedName>
        <fullName evidence="1">Uncharacterized protein</fullName>
    </submittedName>
</protein>
<accession>A0A847SV52</accession>
<evidence type="ECO:0000313" key="2">
    <source>
        <dbReference type="Proteomes" id="UP000552864"/>
    </source>
</evidence>
<keyword evidence="2" id="KW-1185">Reference proteome</keyword>